<comment type="subcellular location">
    <subcellularLocation>
        <location evidence="1">Cell membrane</location>
        <topology evidence="1">Multi-pass membrane protein</topology>
    </subcellularLocation>
</comment>
<evidence type="ECO:0000256" key="3">
    <source>
        <dbReference type="ARBA" id="ARBA00022692"/>
    </source>
</evidence>
<keyword evidence="5 7" id="KW-0472">Membrane</keyword>
<dbReference type="RefSeq" id="WP_273174498.1">
    <property type="nucleotide sequence ID" value="NZ_JAAXZR010000027.1"/>
</dbReference>
<dbReference type="InterPro" id="IPR050250">
    <property type="entry name" value="Macrolide_Exporter_MacB"/>
</dbReference>
<dbReference type="AlphaFoldDB" id="A0A971D084"/>
<dbReference type="Pfam" id="PF02687">
    <property type="entry name" value="FtsX"/>
    <property type="match status" value="1"/>
</dbReference>
<keyword evidence="2" id="KW-1003">Cell membrane</keyword>
<dbReference type="GO" id="GO:0022857">
    <property type="term" value="F:transmembrane transporter activity"/>
    <property type="evidence" value="ECO:0007669"/>
    <property type="project" value="TreeGrafter"/>
</dbReference>
<organism evidence="10 11">
    <name type="scientific">Bifidobacterium crudilactis</name>
    <dbReference type="NCBI Taxonomy" id="327277"/>
    <lineage>
        <taxon>Bacteria</taxon>
        <taxon>Bacillati</taxon>
        <taxon>Actinomycetota</taxon>
        <taxon>Actinomycetes</taxon>
        <taxon>Bifidobacteriales</taxon>
        <taxon>Bifidobacteriaceae</taxon>
        <taxon>Bifidobacterium</taxon>
    </lineage>
</organism>
<dbReference type="PANTHER" id="PTHR30572:SF9">
    <property type="entry name" value="ABC TRANSPORTER PERMEASE PROTEIN"/>
    <property type="match status" value="1"/>
</dbReference>
<feature type="transmembrane region" description="Helical" evidence="7">
    <location>
        <begin position="404"/>
        <end position="425"/>
    </location>
</feature>
<keyword evidence="4 7" id="KW-1133">Transmembrane helix</keyword>
<evidence type="ECO:0000256" key="2">
    <source>
        <dbReference type="ARBA" id="ARBA00022475"/>
    </source>
</evidence>
<dbReference type="Proteomes" id="UP000767327">
    <property type="component" value="Unassembled WGS sequence"/>
</dbReference>
<dbReference type="GO" id="GO:0005886">
    <property type="term" value="C:plasma membrane"/>
    <property type="evidence" value="ECO:0007669"/>
    <property type="project" value="UniProtKB-SubCell"/>
</dbReference>
<comment type="caution">
    <text evidence="10">The sequence shown here is derived from an EMBL/GenBank/DDBJ whole genome shotgun (WGS) entry which is preliminary data.</text>
</comment>
<keyword evidence="3 7" id="KW-0812">Transmembrane</keyword>
<feature type="domain" description="ABC3 transporter permease C-terminal" evidence="8">
    <location>
        <begin position="316"/>
        <end position="423"/>
    </location>
</feature>
<dbReference type="EMBL" id="JAAXZR010000027">
    <property type="protein sequence ID" value="NLT80353.1"/>
    <property type="molecule type" value="Genomic_DNA"/>
</dbReference>
<evidence type="ECO:0000313" key="10">
    <source>
        <dbReference type="EMBL" id="NLT80353.1"/>
    </source>
</evidence>
<gene>
    <name evidence="10" type="ORF">GXW98_08750</name>
</gene>
<feature type="domain" description="MacB-like periplasmic core" evidence="9">
    <location>
        <begin position="18"/>
        <end position="241"/>
    </location>
</feature>
<feature type="transmembrane region" description="Helical" evidence="7">
    <location>
        <begin position="352"/>
        <end position="378"/>
    </location>
</feature>
<name>A0A971D084_9BIFI</name>
<evidence type="ECO:0000259" key="9">
    <source>
        <dbReference type="Pfam" id="PF12704"/>
    </source>
</evidence>
<evidence type="ECO:0000256" key="5">
    <source>
        <dbReference type="ARBA" id="ARBA00023136"/>
    </source>
</evidence>
<reference evidence="10" key="1">
    <citation type="journal article" date="2020" name="Biotechnol. Biofuels">
        <title>New insights from the biogas microbiome by comprehensive genome-resolved metagenomics of nearly 1600 species originating from multiple anaerobic digesters.</title>
        <authorList>
            <person name="Campanaro S."/>
            <person name="Treu L."/>
            <person name="Rodriguez-R L.M."/>
            <person name="Kovalovszki A."/>
            <person name="Ziels R.M."/>
            <person name="Maus I."/>
            <person name="Zhu X."/>
            <person name="Kougias P.G."/>
            <person name="Basile A."/>
            <person name="Luo G."/>
            <person name="Schluter A."/>
            <person name="Konstantinidis K.T."/>
            <person name="Angelidaki I."/>
        </authorList>
    </citation>
    <scope>NUCLEOTIDE SEQUENCE</scope>
    <source>
        <strain evidence="10">AS01afH2WH_6</strain>
    </source>
</reference>
<sequence length="440" mass="46524">MFVLKEAWATISHHRGRSTLAALTIVIVSMASLTGLSILKAENTATTTSYDSQDVTAVLKVNRENVKKENAGKTVDWSKYALGWEDYITYAQAAGVQFSADYNESADVAGTGDFKVVNGNSGTSTDGKAADGRGTLSVVGFSSPASAKDAANGAFKIVSGKAVNYSETSAGNTVLVSQALATKNGLKVGDTITVADVKTPTTTHALKISGIYKNTETKASSSADAANPENAIYTSYYTFMSMGLDSETAPGTAGHELNMVFGFSTPKDFNTFTKNIRKAGLSKNYDVISSSLKAYDAAVAPLSELASWTRYGLIGLSALGCLVLLACGVLTLRHRQQEIGMLMTVGLGKVRISWRFIVELLIIVIPSLAVGLGGGYALNLLVSRWIPAHEIVRATADGSVWKTLTLAALGLCGVCIVAAIARITVFRKRTLLMKREEATA</sequence>
<evidence type="ECO:0000256" key="4">
    <source>
        <dbReference type="ARBA" id="ARBA00022989"/>
    </source>
</evidence>
<evidence type="ECO:0000313" key="11">
    <source>
        <dbReference type="Proteomes" id="UP000767327"/>
    </source>
</evidence>
<evidence type="ECO:0000259" key="8">
    <source>
        <dbReference type="Pfam" id="PF02687"/>
    </source>
</evidence>
<dbReference type="InterPro" id="IPR003838">
    <property type="entry name" value="ABC3_permease_C"/>
</dbReference>
<dbReference type="InterPro" id="IPR025857">
    <property type="entry name" value="MacB_PCD"/>
</dbReference>
<proteinExistence type="inferred from homology"/>
<evidence type="ECO:0000256" key="6">
    <source>
        <dbReference type="ARBA" id="ARBA00038076"/>
    </source>
</evidence>
<protein>
    <submittedName>
        <fullName evidence="10">ABC transporter permease</fullName>
    </submittedName>
</protein>
<dbReference type="Pfam" id="PF12704">
    <property type="entry name" value="MacB_PCD"/>
    <property type="match status" value="1"/>
</dbReference>
<accession>A0A971D084</accession>
<comment type="similarity">
    <text evidence="6">Belongs to the ABC-4 integral membrane protein family.</text>
</comment>
<feature type="transmembrane region" description="Helical" evidence="7">
    <location>
        <begin position="311"/>
        <end position="332"/>
    </location>
</feature>
<dbReference type="PANTHER" id="PTHR30572">
    <property type="entry name" value="MEMBRANE COMPONENT OF TRANSPORTER-RELATED"/>
    <property type="match status" value="1"/>
</dbReference>
<feature type="transmembrane region" description="Helical" evidence="7">
    <location>
        <begin position="20"/>
        <end position="39"/>
    </location>
</feature>
<evidence type="ECO:0000256" key="1">
    <source>
        <dbReference type="ARBA" id="ARBA00004651"/>
    </source>
</evidence>
<evidence type="ECO:0000256" key="7">
    <source>
        <dbReference type="SAM" id="Phobius"/>
    </source>
</evidence>
<reference evidence="10" key="2">
    <citation type="submission" date="2020-01" db="EMBL/GenBank/DDBJ databases">
        <authorList>
            <person name="Campanaro S."/>
        </authorList>
    </citation>
    <scope>NUCLEOTIDE SEQUENCE</scope>
    <source>
        <strain evidence="10">AS01afH2WH_6</strain>
    </source>
</reference>